<dbReference type="PROSITE" id="PS51257">
    <property type="entry name" value="PROKAR_LIPOPROTEIN"/>
    <property type="match status" value="1"/>
</dbReference>
<feature type="region of interest" description="Disordered" evidence="3">
    <location>
        <begin position="26"/>
        <end position="53"/>
    </location>
</feature>
<evidence type="ECO:0000256" key="2">
    <source>
        <dbReference type="ARBA" id="ARBA00022448"/>
    </source>
</evidence>
<proteinExistence type="inferred from homology"/>
<dbReference type="SUPFAM" id="SSF53850">
    <property type="entry name" value="Periplasmic binding protein-like II"/>
    <property type="match status" value="1"/>
</dbReference>
<dbReference type="PANTHER" id="PTHR43649">
    <property type="entry name" value="ARABINOSE-BINDING PROTEIN-RELATED"/>
    <property type="match status" value="1"/>
</dbReference>
<evidence type="ECO:0000256" key="1">
    <source>
        <dbReference type="ARBA" id="ARBA00008520"/>
    </source>
</evidence>
<keyword evidence="2" id="KW-0813">Transport</keyword>
<evidence type="ECO:0000256" key="3">
    <source>
        <dbReference type="SAM" id="MobiDB-lite"/>
    </source>
</evidence>
<protein>
    <submittedName>
        <fullName evidence="5">Raffinose/stachyose/melibiose transport system substrate-binding protein</fullName>
    </submittedName>
</protein>
<organism evidence="5 6">
    <name type="scientific">Anaerocolumna jejuensis DSM 15929</name>
    <dbReference type="NCBI Taxonomy" id="1121322"/>
    <lineage>
        <taxon>Bacteria</taxon>
        <taxon>Bacillati</taxon>
        <taxon>Bacillota</taxon>
        <taxon>Clostridia</taxon>
        <taxon>Lachnospirales</taxon>
        <taxon>Lachnospiraceae</taxon>
        <taxon>Anaerocolumna</taxon>
    </lineage>
</organism>
<dbReference type="EMBL" id="FRAC01000011">
    <property type="protein sequence ID" value="SHK34758.1"/>
    <property type="molecule type" value="Genomic_DNA"/>
</dbReference>
<dbReference type="Gene3D" id="3.40.190.10">
    <property type="entry name" value="Periplasmic binding protein-like II"/>
    <property type="match status" value="2"/>
</dbReference>
<keyword evidence="4" id="KW-0732">Signal</keyword>
<keyword evidence="6" id="KW-1185">Reference proteome</keyword>
<feature type="compositionally biased region" description="Polar residues" evidence="3">
    <location>
        <begin position="31"/>
        <end position="44"/>
    </location>
</feature>
<dbReference type="Pfam" id="PF01547">
    <property type="entry name" value="SBP_bac_1"/>
    <property type="match status" value="1"/>
</dbReference>
<dbReference type="PANTHER" id="PTHR43649:SF29">
    <property type="entry name" value="OSMOPROTECTIVE COMPOUNDS-BINDING PROTEIN GGTB"/>
    <property type="match status" value="1"/>
</dbReference>
<gene>
    <name evidence="5" type="ORF">SAMN02745136_02261</name>
</gene>
<dbReference type="Proteomes" id="UP000184386">
    <property type="component" value="Unassembled WGS sequence"/>
</dbReference>
<sequence>MKKKLVTLVLSLCMVIGMFGGCSKSEPADSGTGNAAKTENGSSDAKNDSGTKGGEKEITVTIFHHIGEQTGRDNLDKMLALLEERNPGIKFEAQGIDYSQYDTILKTKLAGGDAPDIIMGRPKMYANLIDAGYIESLSGQPFLDQVSQESLASMTIDGNVYGVPTNMSGMGIFYNKEVFKKNGVEIPKTHEELLAASKKFQDAGIYPFAHGYKDSWPAQCEIQSDLYGYCLEKNPKMFEEIQSGEKQFADYPEFREVVQRTADRLGFESGDDFGTDSAQAREMLINGKAAMLVSGNWEIGEFINLGADDKVGFFATPNSDDSNPVLGLASDGSYMLCAQSEHKEAALKFIEFLATPEGAAMWNTGGKDIPCSLEVDSSTLSPIVQEIVDIEKNGKVYNYEAQGIFTGQFDSTFRKWQEEFAADTDRDVDKYIKKLDDEIKAIQVSGK</sequence>
<evidence type="ECO:0000256" key="4">
    <source>
        <dbReference type="SAM" id="SignalP"/>
    </source>
</evidence>
<feature type="chain" id="PRO_5038784974" evidence="4">
    <location>
        <begin position="25"/>
        <end position="447"/>
    </location>
</feature>
<dbReference type="AlphaFoldDB" id="A0A1M6RQZ1"/>
<accession>A0A1M6RQZ1</accession>
<reference evidence="5 6" key="1">
    <citation type="submission" date="2016-11" db="EMBL/GenBank/DDBJ databases">
        <authorList>
            <person name="Jaros S."/>
            <person name="Januszkiewicz K."/>
            <person name="Wedrychowicz H."/>
        </authorList>
    </citation>
    <scope>NUCLEOTIDE SEQUENCE [LARGE SCALE GENOMIC DNA]</scope>
    <source>
        <strain evidence="5 6">DSM 15929</strain>
    </source>
</reference>
<dbReference type="STRING" id="1121322.SAMN02745136_02261"/>
<feature type="signal peptide" evidence="4">
    <location>
        <begin position="1"/>
        <end position="24"/>
    </location>
</feature>
<evidence type="ECO:0000313" key="5">
    <source>
        <dbReference type="EMBL" id="SHK34758.1"/>
    </source>
</evidence>
<evidence type="ECO:0000313" key="6">
    <source>
        <dbReference type="Proteomes" id="UP000184386"/>
    </source>
</evidence>
<dbReference type="InterPro" id="IPR006059">
    <property type="entry name" value="SBP"/>
</dbReference>
<name>A0A1M6RQZ1_9FIRM</name>
<comment type="similarity">
    <text evidence="1">Belongs to the bacterial solute-binding protein 1 family.</text>
</comment>
<dbReference type="RefSeq" id="WP_073275904.1">
    <property type="nucleotide sequence ID" value="NZ_FRAC01000011.1"/>
</dbReference>
<dbReference type="InterPro" id="IPR050490">
    <property type="entry name" value="Bact_solute-bd_prot1"/>
</dbReference>